<evidence type="ECO:0000313" key="2">
    <source>
        <dbReference type="WBParaSite" id="RSKR_0000912700.1"/>
    </source>
</evidence>
<dbReference type="WBParaSite" id="RSKR_0000912700.1">
    <property type="protein sequence ID" value="RSKR_0000912700.1"/>
    <property type="gene ID" value="RSKR_0000912700"/>
</dbReference>
<dbReference type="Proteomes" id="UP000095286">
    <property type="component" value="Unplaced"/>
</dbReference>
<sequence>MMQDIEKTEECKKDVVGTSLSRRDKIIFAILFMSNITAPMCFTCIATFFNKEGEARGLSLGEIGVPFGIFNLFGFFFAPLIGKIIPIFGVRKVYIFSLICVTVGTYLFALTHYIQNGTLFLSTTIALRILQSFGNSGFFVSSLTCASNDYPSFRSFAISLIELAAGVGYTAGPSLGGMLYDFGSYQLPFIVLATILVSTVILAYIYIPVSKQKPKVEDDLDNVQFGFKELASIKDAWFILVTIFLVGIVFAFNNPTLPEILNFLSSSHIAYFFLCISGTYALITPVLGYLLDKYDCANTIVIIGQIAFIFSLVIIGPSMIFSFERNLFSIAIGCVFFGIADAALYVPCLKQMMTIVQESNYPDSVQTNSLVSGVFSAFFNLGSFIGASCGAYLVSITSYRFTTTLFSAVLSVYFVIFVFLYILPRYCRNKKQITDKNNNTNKDKDKIAPA</sequence>
<evidence type="ECO:0000313" key="1">
    <source>
        <dbReference type="Proteomes" id="UP000095286"/>
    </source>
</evidence>
<name>A0AC35U8R7_9BILA</name>
<accession>A0AC35U8R7</accession>
<organism evidence="1 2">
    <name type="scientific">Rhabditophanes sp. KR3021</name>
    <dbReference type="NCBI Taxonomy" id="114890"/>
    <lineage>
        <taxon>Eukaryota</taxon>
        <taxon>Metazoa</taxon>
        <taxon>Ecdysozoa</taxon>
        <taxon>Nematoda</taxon>
        <taxon>Chromadorea</taxon>
        <taxon>Rhabditida</taxon>
        <taxon>Tylenchina</taxon>
        <taxon>Panagrolaimomorpha</taxon>
        <taxon>Strongyloidoidea</taxon>
        <taxon>Alloionematidae</taxon>
        <taxon>Rhabditophanes</taxon>
    </lineage>
</organism>
<proteinExistence type="predicted"/>
<reference evidence="2" key="1">
    <citation type="submission" date="2016-11" db="UniProtKB">
        <authorList>
            <consortium name="WormBaseParasite"/>
        </authorList>
    </citation>
    <scope>IDENTIFICATION</scope>
    <source>
        <strain evidence="2">KR3021</strain>
    </source>
</reference>
<protein>
    <submittedName>
        <fullName evidence="2">MFS domain-containing protein</fullName>
    </submittedName>
</protein>